<keyword evidence="2" id="KW-0963">Cytoplasm</keyword>
<reference evidence="5" key="1">
    <citation type="journal article" date="2020" name="Nat. Commun.">
        <title>Large-scale genome sequencing of mycorrhizal fungi provides insights into the early evolution of symbiotic traits.</title>
        <authorList>
            <person name="Miyauchi S."/>
            <person name="Kiss E."/>
            <person name="Kuo A."/>
            <person name="Drula E."/>
            <person name="Kohler A."/>
            <person name="Sanchez-Garcia M."/>
            <person name="Morin E."/>
            <person name="Andreopoulos B."/>
            <person name="Barry K.W."/>
            <person name="Bonito G."/>
            <person name="Buee M."/>
            <person name="Carver A."/>
            <person name="Chen C."/>
            <person name="Cichocki N."/>
            <person name="Clum A."/>
            <person name="Culley D."/>
            <person name="Crous P.W."/>
            <person name="Fauchery L."/>
            <person name="Girlanda M."/>
            <person name="Hayes R.D."/>
            <person name="Keri Z."/>
            <person name="LaButti K."/>
            <person name="Lipzen A."/>
            <person name="Lombard V."/>
            <person name="Magnuson J."/>
            <person name="Maillard F."/>
            <person name="Murat C."/>
            <person name="Nolan M."/>
            <person name="Ohm R.A."/>
            <person name="Pangilinan J."/>
            <person name="Pereira M.F."/>
            <person name="Perotto S."/>
            <person name="Peter M."/>
            <person name="Pfister S."/>
            <person name="Riley R."/>
            <person name="Sitrit Y."/>
            <person name="Stielow J.B."/>
            <person name="Szollosi G."/>
            <person name="Zifcakova L."/>
            <person name="Stursova M."/>
            <person name="Spatafora J.W."/>
            <person name="Tedersoo L."/>
            <person name="Vaario L.M."/>
            <person name="Yamada A."/>
            <person name="Yan M."/>
            <person name="Wang P."/>
            <person name="Xu J."/>
            <person name="Bruns T."/>
            <person name="Baldrian P."/>
            <person name="Vilgalys R."/>
            <person name="Dunand C."/>
            <person name="Henrissat B."/>
            <person name="Grigoriev I.V."/>
            <person name="Hibbett D."/>
            <person name="Nagy L.G."/>
            <person name="Martin F.M."/>
        </authorList>
    </citation>
    <scope>NUCLEOTIDE SEQUENCE</scope>
    <source>
        <strain evidence="5">UP504</strain>
    </source>
</reference>
<comment type="subcellular location">
    <subcellularLocation>
        <location evidence="1">Cytoplasm</location>
    </subcellularLocation>
</comment>
<dbReference type="InterPro" id="IPR011989">
    <property type="entry name" value="ARM-like"/>
</dbReference>
<comment type="caution">
    <text evidence="5">The sequence shown here is derived from an EMBL/GenBank/DDBJ whole genome shotgun (WGS) entry which is preliminary data.</text>
</comment>
<accession>A0A9P6AZU6</accession>
<dbReference type="PANTHER" id="PTHR45994">
    <property type="entry name" value="FI21225P1"/>
    <property type="match status" value="1"/>
</dbReference>
<dbReference type="Pfam" id="PF11701">
    <property type="entry name" value="UNC45-central"/>
    <property type="match status" value="1"/>
</dbReference>
<evidence type="ECO:0000256" key="1">
    <source>
        <dbReference type="ARBA" id="ARBA00004496"/>
    </source>
</evidence>
<evidence type="ECO:0000256" key="2">
    <source>
        <dbReference type="ARBA" id="ARBA00022490"/>
    </source>
</evidence>
<dbReference type="InterPro" id="IPR016024">
    <property type="entry name" value="ARM-type_fold"/>
</dbReference>
<dbReference type="Gene3D" id="1.25.10.10">
    <property type="entry name" value="Leucine-rich Repeat Variant"/>
    <property type="match status" value="1"/>
</dbReference>
<name>A0A9P6AZU6_9AGAM</name>
<dbReference type="GO" id="GO:0051879">
    <property type="term" value="F:Hsp90 protein binding"/>
    <property type="evidence" value="ECO:0007669"/>
    <property type="project" value="TreeGrafter"/>
</dbReference>
<evidence type="ECO:0000313" key="6">
    <source>
        <dbReference type="Proteomes" id="UP000886523"/>
    </source>
</evidence>
<evidence type="ECO:0000313" key="5">
    <source>
        <dbReference type="EMBL" id="KAF9515053.1"/>
    </source>
</evidence>
<gene>
    <name evidence="5" type="ORF">BS47DRAFT_1381711</name>
</gene>
<proteinExistence type="predicted"/>
<organism evidence="5 6">
    <name type="scientific">Hydnum rufescens UP504</name>
    <dbReference type="NCBI Taxonomy" id="1448309"/>
    <lineage>
        <taxon>Eukaryota</taxon>
        <taxon>Fungi</taxon>
        <taxon>Dikarya</taxon>
        <taxon>Basidiomycota</taxon>
        <taxon>Agaricomycotina</taxon>
        <taxon>Agaricomycetes</taxon>
        <taxon>Cantharellales</taxon>
        <taxon>Hydnaceae</taxon>
        <taxon>Hydnum</taxon>
    </lineage>
</organism>
<evidence type="ECO:0000256" key="3">
    <source>
        <dbReference type="SAM" id="MobiDB-lite"/>
    </source>
</evidence>
<feature type="domain" description="UNC-45/Cro1/She4 central" evidence="4">
    <location>
        <begin position="50"/>
        <end position="198"/>
    </location>
</feature>
<feature type="region of interest" description="Disordered" evidence="3">
    <location>
        <begin position="209"/>
        <end position="229"/>
    </location>
</feature>
<protein>
    <recommendedName>
        <fullName evidence="4">UNC-45/Cro1/She4 central domain-containing protein</fullName>
    </recommendedName>
</protein>
<dbReference type="AlphaFoldDB" id="A0A9P6AZU6"/>
<sequence length="798" mass="85579">MPTETTIDEEAKLQTILKDMRRARNDNEPYGNVSAENIALVVHAFGTSLHNLSHLVLSTIVFFLRESGQKQNQTNETVTHNISDLFIPIMDMGMRSADNKECGRALFLLVALMQIDPLSGVFLFLRDGMLEWLEELPELFPTFPLVQRQLAVLFSLASNQAACRSIVRANFLSWLELQARVSTDTQIRTSCAVALTKLARAEDAAGNGIDLSGTSQEDMAERARSKRSQTDELGTLLRNTIVHAHEGDNNEILSPVIDSIEGLAYLSIEVALQESLSKDQKLLQCLFSLVPVIRRRNNLVAQSIDDVPAAKKTNAALVYGISVIISNIVAFAPRLTEEESQLAKLRNLANPVTAKPGGLLGMTTGTPSTVPEDRESDASAIERGKRLIKAGVLPALTALARAESVPTRHAVGRAYLSLVEPNENRGPILQNGGSKTLMSLIRSALSSVSSSSPGSMTHPASSQNLLAVDDLTLIQALAKLAITTNPGLLFGTSDSALIDAIRPLSLLLLHPRSSLLQRFEAIMALTNLASVSAVLANRVATVDLATKLDVLILDDHIMVRRAATELVCNLIHTDVMFARYGGKLSLANKSVPSAQAKTISATAPATPKMSTSTSLSTPPEAVISRVHVLLALSDVEDQPTRLAACGALAMLLSNSASACRALLSIEKGPSGVFTILGDILDPSRVRDEVGAKGSSHRINQVSSPSAPVALSGDALQLAHRAVVCTWSILSNAPSIEMEEEVIEAAKKEGLAAALVALVEPLTDNHNTIPHQPPSSSQIILSGVQCLKWLMERGVEVRL</sequence>
<dbReference type="SUPFAM" id="SSF48371">
    <property type="entry name" value="ARM repeat"/>
    <property type="match status" value="1"/>
</dbReference>
<dbReference type="EMBL" id="MU128954">
    <property type="protein sequence ID" value="KAF9515053.1"/>
    <property type="molecule type" value="Genomic_DNA"/>
</dbReference>
<dbReference type="Proteomes" id="UP000886523">
    <property type="component" value="Unassembled WGS sequence"/>
</dbReference>
<evidence type="ECO:0000259" key="4">
    <source>
        <dbReference type="Pfam" id="PF11701"/>
    </source>
</evidence>
<dbReference type="OrthoDB" id="199930at2759"/>
<keyword evidence="6" id="KW-1185">Reference proteome</keyword>
<dbReference type="InterPro" id="IPR024660">
    <property type="entry name" value="UCS_central_dom"/>
</dbReference>
<dbReference type="GO" id="GO:0005737">
    <property type="term" value="C:cytoplasm"/>
    <property type="evidence" value="ECO:0007669"/>
    <property type="project" value="UniProtKB-SubCell"/>
</dbReference>
<dbReference type="PANTHER" id="PTHR45994:SF1">
    <property type="entry name" value="FI21225P1"/>
    <property type="match status" value="1"/>
</dbReference>